<accession>A0A8H7NLR7</accession>
<evidence type="ECO:0000256" key="1">
    <source>
        <dbReference type="SAM" id="MobiDB-lite"/>
    </source>
</evidence>
<reference evidence="2" key="1">
    <citation type="submission" date="2020-10" db="EMBL/GenBank/DDBJ databases">
        <title>High-Quality Genome Resource of Clonostachys rosea strain S41 by Oxford Nanopore Long-Read Sequencing.</title>
        <authorList>
            <person name="Wang H."/>
        </authorList>
    </citation>
    <scope>NUCLEOTIDE SEQUENCE</scope>
    <source>
        <strain evidence="2">S41</strain>
    </source>
</reference>
<feature type="compositionally biased region" description="Basic and acidic residues" evidence="1">
    <location>
        <begin position="578"/>
        <end position="590"/>
    </location>
</feature>
<evidence type="ECO:0000313" key="2">
    <source>
        <dbReference type="EMBL" id="KAF9758533.1"/>
    </source>
</evidence>
<dbReference type="AlphaFoldDB" id="A0A8H7NLR7"/>
<dbReference type="EMBL" id="JADCTT010000001">
    <property type="protein sequence ID" value="KAF9758533.1"/>
    <property type="molecule type" value="Genomic_DNA"/>
</dbReference>
<name>A0A8H7NLR7_BIOOC</name>
<comment type="caution">
    <text evidence="2">The sequence shown here is derived from an EMBL/GenBank/DDBJ whole genome shotgun (WGS) entry which is preliminary data.</text>
</comment>
<gene>
    <name evidence="2" type="ORF">IM811_000227</name>
</gene>
<organism evidence="2 3">
    <name type="scientific">Bionectria ochroleuca</name>
    <name type="common">Gliocladium roseum</name>
    <dbReference type="NCBI Taxonomy" id="29856"/>
    <lineage>
        <taxon>Eukaryota</taxon>
        <taxon>Fungi</taxon>
        <taxon>Dikarya</taxon>
        <taxon>Ascomycota</taxon>
        <taxon>Pezizomycotina</taxon>
        <taxon>Sordariomycetes</taxon>
        <taxon>Hypocreomycetidae</taxon>
        <taxon>Hypocreales</taxon>
        <taxon>Bionectriaceae</taxon>
        <taxon>Clonostachys</taxon>
    </lineage>
</organism>
<sequence>MASIEPSYDGPEAESIQQQSLNRWRAALSNAKTASQYRVSPSDLRGLLSRIPSFLDHIPNECKVIQGYSTWRNTDKCTLVAKQERPRRICLSHCYPVICKVSQSKNFQQWEKSLNNGLALMALGWAYILSASLAERQGLTLQYQTTADSSGPYTKQLQLEYATCHERTWWKSLISQGAGWKIVGRGSPWGLSIKDLNLEVVGQVDQSSSPPTAKQAASYLGRLCFAFDLGNQSSAGLAAAMSLPLHSAQKLWGSAQIELPALAMNLAAKTPKKQKFLPPEFQLISYYMTLSLSEWAIGPTLWSVFWEPQITCNFAGAWLGPIAAVLEPVLSNNDLELLAKVFSFTRAAPLWVGIALCGPSAITNCILPYLTKMFDYPFTLPSIDAAAWTGIPQSFLDDYYMDPCHDGTISRADVWRLRHDCHSEYEESAFLFTLPHGWSPFGRMKAEDVELEIRDHIHCSHHWEYAYWTWQPGSSTDTGFCKRDGTENCPVRTTELDIDRRDYGNLINYQVSKFATMSMFRWCSTQVERGFGGTIVERFRGHDNSRALSDKGIPDDFGYAGIENWLSTVADQSVESKTNSDETSTRHLEDESMGLTWDE</sequence>
<protein>
    <submittedName>
        <fullName evidence="2">Uncharacterized protein</fullName>
    </submittedName>
</protein>
<evidence type="ECO:0000313" key="3">
    <source>
        <dbReference type="Proteomes" id="UP000616885"/>
    </source>
</evidence>
<dbReference type="Proteomes" id="UP000616885">
    <property type="component" value="Unassembled WGS sequence"/>
</dbReference>
<proteinExistence type="predicted"/>
<feature type="region of interest" description="Disordered" evidence="1">
    <location>
        <begin position="572"/>
        <end position="599"/>
    </location>
</feature>